<dbReference type="GO" id="GO:0035825">
    <property type="term" value="P:homologous recombination"/>
    <property type="evidence" value="ECO:0007669"/>
    <property type="project" value="UniProtKB-ARBA"/>
</dbReference>
<keyword evidence="5" id="KW-0131">Cell cycle</keyword>
<dbReference type="AlphaFoldDB" id="A0AA38C7P7"/>
<dbReference type="PANTHER" id="PTHR12663:SF0">
    <property type="entry name" value="PRECOCIOUS DISSOCIATION OF SISTERS 5, ISOFORM A"/>
    <property type="match status" value="1"/>
</dbReference>
<evidence type="ECO:0000256" key="3">
    <source>
        <dbReference type="ARBA" id="ARBA00022776"/>
    </source>
</evidence>
<sequence>MELASDGDLRAKLYKLGRRLKRPSLEKSVLFITLEEVASCLCLLEQSDFGTMFSVLDPLVAHLARSDLLGHEEVDVRLLVVTCISEITRIAAPSLPYDDITMEEIYELMVGSFQKLWDTTNPHFGKRVKILKNMAKVRSCIPMLDLNCEDLISHMFEVFFGVLHEDHSHEIMDAMQTIMTLMLNEYEEPPHSLLVILVEELGQKKPCIAHTLARRVVEQCSSKIKSCIQGMGSLVFDDEILASNDCMKLSGCKDLFDEHEGDIGVKHMHDKEEQKKISTLHIEKTSLQCLEPHNRFWGQPMHEEKNWEPSMPWRHKEETGKVFLNTCFSNEFASCAGFEEIAIEDTPNFMRRSLQSQVGLQMLHPFDVCHGITIFGSATSLQMHDLLIGFEGKQLVLGKGGL</sequence>
<dbReference type="GO" id="GO:0006281">
    <property type="term" value="P:DNA repair"/>
    <property type="evidence" value="ECO:0007669"/>
    <property type="project" value="TreeGrafter"/>
</dbReference>
<keyword evidence="3" id="KW-0498">Mitosis</keyword>
<evidence type="ECO:0000313" key="6">
    <source>
        <dbReference type="EMBL" id="KAH9292334.1"/>
    </source>
</evidence>
<evidence type="ECO:0000256" key="2">
    <source>
        <dbReference type="ARBA" id="ARBA00022618"/>
    </source>
</evidence>
<dbReference type="PANTHER" id="PTHR12663">
    <property type="entry name" value="ANDROGEN INDUCED INHIBITOR OF PROLIFERATION AS3 / PDS5-RELATED"/>
    <property type="match status" value="1"/>
</dbReference>
<evidence type="ECO:0000256" key="5">
    <source>
        <dbReference type="ARBA" id="ARBA00023306"/>
    </source>
</evidence>
<dbReference type="GO" id="GO:0000785">
    <property type="term" value="C:chromatin"/>
    <property type="evidence" value="ECO:0007669"/>
    <property type="project" value="TreeGrafter"/>
</dbReference>
<comment type="subcellular location">
    <subcellularLocation>
        <location evidence="1">Nucleus</location>
    </subcellularLocation>
</comment>
<keyword evidence="2" id="KW-0132">Cell division</keyword>
<evidence type="ECO:0000313" key="7">
    <source>
        <dbReference type="Proteomes" id="UP000824469"/>
    </source>
</evidence>
<dbReference type="InterPro" id="IPR039776">
    <property type="entry name" value="Pds5"/>
</dbReference>
<dbReference type="Proteomes" id="UP000824469">
    <property type="component" value="Unassembled WGS sequence"/>
</dbReference>
<name>A0AA38C7P7_TAXCH</name>
<dbReference type="Pfam" id="PF20168">
    <property type="entry name" value="PDS5"/>
    <property type="match status" value="1"/>
</dbReference>
<accession>A0AA38C7P7</accession>
<keyword evidence="4" id="KW-0539">Nucleus</keyword>
<organism evidence="6 7">
    <name type="scientific">Taxus chinensis</name>
    <name type="common">Chinese yew</name>
    <name type="synonym">Taxus wallichiana var. chinensis</name>
    <dbReference type="NCBI Taxonomy" id="29808"/>
    <lineage>
        <taxon>Eukaryota</taxon>
        <taxon>Viridiplantae</taxon>
        <taxon>Streptophyta</taxon>
        <taxon>Embryophyta</taxon>
        <taxon>Tracheophyta</taxon>
        <taxon>Spermatophyta</taxon>
        <taxon>Pinopsida</taxon>
        <taxon>Pinidae</taxon>
        <taxon>Conifers II</taxon>
        <taxon>Cupressales</taxon>
        <taxon>Taxaceae</taxon>
        <taxon>Taxus</taxon>
    </lineage>
</organism>
<comment type="caution">
    <text evidence="6">The sequence shown here is derived from an EMBL/GenBank/DDBJ whole genome shotgun (WGS) entry which is preliminary data.</text>
</comment>
<reference evidence="6 7" key="1">
    <citation type="journal article" date="2021" name="Nat. Plants">
        <title>The Taxus genome provides insights into paclitaxel biosynthesis.</title>
        <authorList>
            <person name="Xiong X."/>
            <person name="Gou J."/>
            <person name="Liao Q."/>
            <person name="Li Y."/>
            <person name="Zhou Q."/>
            <person name="Bi G."/>
            <person name="Li C."/>
            <person name="Du R."/>
            <person name="Wang X."/>
            <person name="Sun T."/>
            <person name="Guo L."/>
            <person name="Liang H."/>
            <person name="Lu P."/>
            <person name="Wu Y."/>
            <person name="Zhang Z."/>
            <person name="Ro D.K."/>
            <person name="Shang Y."/>
            <person name="Huang S."/>
            <person name="Yan J."/>
        </authorList>
    </citation>
    <scope>NUCLEOTIDE SEQUENCE [LARGE SCALE GENOMIC DNA]</scope>
    <source>
        <strain evidence="6">Ta-2019</strain>
    </source>
</reference>
<gene>
    <name evidence="6" type="ORF">KI387_042477</name>
</gene>
<dbReference type="GO" id="GO:0007064">
    <property type="term" value="P:mitotic sister chromatid cohesion"/>
    <property type="evidence" value="ECO:0007669"/>
    <property type="project" value="InterPro"/>
</dbReference>
<dbReference type="GO" id="GO:0005634">
    <property type="term" value="C:nucleus"/>
    <property type="evidence" value="ECO:0007669"/>
    <property type="project" value="UniProtKB-SubCell"/>
</dbReference>
<dbReference type="EMBL" id="JAHRHJ020003176">
    <property type="protein sequence ID" value="KAH9292334.1"/>
    <property type="molecule type" value="Genomic_DNA"/>
</dbReference>
<keyword evidence="7" id="KW-1185">Reference proteome</keyword>
<dbReference type="SUPFAM" id="SSF48371">
    <property type="entry name" value="ARM repeat"/>
    <property type="match status" value="1"/>
</dbReference>
<dbReference type="InterPro" id="IPR016024">
    <property type="entry name" value="ARM-type_fold"/>
</dbReference>
<proteinExistence type="predicted"/>
<dbReference type="GO" id="GO:0051301">
    <property type="term" value="P:cell division"/>
    <property type="evidence" value="ECO:0007669"/>
    <property type="project" value="UniProtKB-KW"/>
</dbReference>
<evidence type="ECO:0000256" key="4">
    <source>
        <dbReference type="ARBA" id="ARBA00023242"/>
    </source>
</evidence>
<protein>
    <submittedName>
        <fullName evidence="6">Uncharacterized protein</fullName>
    </submittedName>
</protein>
<evidence type="ECO:0000256" key="1">
    <source>
        <dbReference type="ARBA" id="ARBA00004123"/>
    </source>
</evidence>